<accession>A0ABQ9I381</accession>
<comment type="caution">
    <text evidence="1">The sequence shown here is derived from an EMBL/GenBank/DDBJ whole genome shotgun (WGS) entry which is preliminary data.</text>
</comment>
<name>A0ABQ9I381_9NEOP</name>
<evidence type="ECO:0000313" key="1">
    <source>
        <dbReference type="EMBL" id="KAJ8890710.1"/>
    </source>
</evidence>
<sequence length="131" mass="14653">MMGLIGHHLHKKVCKVKFAEGDADISIVREAVEISQHFGTVFVAEDTYLLILLLYHITDNGFTLHFRKLGEPLCRNLLFFHAYTGCASTSYIYGVGKTSAFKELLKSGGLKEAAQIFCILKKSLTEIDKLD</sequence>
<protein>
    <submittedName>
        <fullName evidence="1">Uncharacterized protein</fullName>
    </submittedName>
</protein>
<proteinExistence type="predicted"/>
<reference evidence="1 2" key="1">
    <citation type="submission" date="2023-02" db="EMBL/GenBank/DDBJ databases">
        <title>LHISI_Scaffold_Assembly.</title>
        <authorList>
            <person name="Stuart O.P."/>
            <person name="Cleave R."/>
            <person name="Magrath M.J.L."/>
            <person name="Mikheyev A.S."/>
        </authorList>
    </citation>
    <scope>NUCLEOTIDE SEQUENCE [LARGE SCALE GENOMIC DNA]</scope>
    <source>
        <strain evidence="1">Daus_M_001</strain>
        <tissue evidence="1">Leg muscle</tissue>
    </source>
</reference>
<organism evidence="1 2">
    <name type="scientific">Dryococelus australis</name>
    <dbReference type="NCBI Taxonomy" id="614101"/>
    <lineage>
        <taxon>Eukaryota</taxon>
        <taxon>Metazoa</taxon>
        <taxon>Ecdysozoa</taxon>
        <taxon>Arthropoda</taxon>
        <taxon>Hexapoda</taxon>
        <taxon>Insecta</taxon>
        <taxon>Pterygota</taxon>
        <taxon>Neoptera</taxon>
        <taxon>Polyneoptera</taxon>
        <taxon>Phasmatodea</taxon>
        <taxon>Verophasmatodea</taxon>
        <taxon>Anareolatae</taxon>
        <taxon>Phasmatidae</taxon>
        <taxon>Eurycanthinae</taxon>
        <taxon>Dryococelus</taxon>
    </lineage>
</organism>
<evidence type="ECO:0000313" key="2">
    <source>
        <dbReference type="Proteomes" id="UP001159363"/>
    </source>
</evidence>
<keyword evidence="2" id="KW-1185">Reference proteome</keyword>
<gene>
    <name evidence="1" type="ORF">PR048_010219</name>
</gene>
<dbReference type="Proteomes" id="UP001159363">
    <property type="component" value="Chromosome 3"/>
</dbReference>
<dbReference type="EMBL" id="JARBHB010000003">
    <property type="protein sequence ID" value="KAJ8890710.1"/>
    <property type="molecule type" value="Genomic_DNA"/>
</dbReference>